<gene>
    <name evidence="2" type="ORF">ODALV1_LOCUS28583</name>
</gene>
<proteinExistence type="predicted"/>
<sequence length="211" mass="23424">MNEMIPISNPTGLPKFVKCTHGSPQKSGLEATTLMCEKCARKEVYINATFADDDPCFTRIPKCCGGGGVMGAANVLHKNSHGVRPRICVPHKGPLTEYRDQYRRLKPNSGPRQTHFSTMVENRPHWNPSISLPRKPYVESFEAAESKLKALDRAEEPIPEALLIARQRVHDDYWIGKNPNGKGGNNSGPVSIKPQIGSRLELYEDDSLSDT</sequence>
<reference evidence="2 3" key="1">
    <citation type="submission" date="2024-08" db="EMBL/GenBank/DDBJ databases">
        <authorList>
            <person name="Cucini C."/>
            <person name="Frati F."/>
        </authorList>
    </citation>
    <scope>NUCLEOTIDE SEQUENCE [LARGE SCALE GENOMIC DNA]</scope>
</reference>
<evidence type="ECO:0000313" key="3">
    <source>
        <dbReference type="Proteomes" id="UP001642540"/>
    </source>
</evidence>
<dbReference type="EMBL" id="CAXLJM020000146">
    <property type="protein sequence ID" value="CAL8141129.1"/>
    <property type="molecule type" value="Genomic_DNA"/>
</dbReference>
<feature type="region of interest" description="Disordered" evidence="1">
    <location>
        <begin position="175"/>
        <end position="211"/>
    </location>
</feature>
<comment type="caution">
    <text evidence="2">The sequence shown here is derived from an EMBL/GenBank/DDBJ whole genome shotgun (WGS) entry which is preliminary data.</text>
</comment>
<dbReference type="Proteomes" id="UP001642540">
    <property type="component" value="Unassembled WGS sequence"/>
</dbReference>
<name>A0ABP1S135_9HEXA</name>
<evidence type="ECO:0000256" key="1">
    <source>
        <dbReference type="SAM" id="MobiDB-lite"/>
    </source>
</evidence>
<keyword evidence="3" id="KW-1185">Reference proteome</keyword>
<protein>
    <submittedName>
        <fullName evidence="2">Uncharacterized protein</fullName>
    </submittedName>
</protein>
<organism evidence="2 3">
    <name type="scientific">Orchesella dallaii</name>
    <dbReference type="NCBI Taxonomy" id="48710"/>
    <lineage>
        <taxon>Eukaryota</taxon>
        <taxon>Metazoa</taxon>
        <taxon>Ecdysozoa</taxon>
        <taxon>Arthropoda</taxon>
        <taxon>Hexapoda</taxon>
        <taxon>Collembola</taxon>
        <taxon>Entomobryomorpha</taxon>
        <taxon>Entomobryoidea</taxon>
        <taxon>Orchesellidae</taxon>
        <taxon>Orchesellinae</taxon>
        <taxon>Orchesella</taxon>
    </lineage>
</organism>
<evidence type="ECO:0000313" key="2">
    <source>
        <dbReference type="EMBL" id="CAL8141129.1"/>
    </source>
</evidence>
<accession>A0ABP1S135</accession>